<name>A0A834MN27_RHYFE</name>
<evidence type="ECO:0000256" key="3">
    <source>
        <dbReference type="ARBA" id="ARBA00022771"/>
    </source>
</evidence>
<keyword evidence="2" id="KW-0677">Repeat</keyword>
<dbReference type="OrthoDB" id="10004641at2759"/>
<evidence type="ECO:0000313" key="7">
    <source>
        <dbReference type="EMBL" id="KAF7284984.1"/>
    </source>
</evidence>
<dbReference type="PANTHER" id="PTHR24379">
    <property type="entry name" value="KRAB AND ZINC FINGER DOMAIN-CONTAINING"/>
    <property type="match status" value="1"/>
</dbReference>
<keyword evidence="3 5" id="KW-0863">Zinc-finger</keyword>
<dbReference type="GO" id="GO:0005634">
    <property type="term" value="C:nucleus"/>
    <property type="evidence" value="ECO:0007669"/>
    <property type="project" value="TreeGrafter"/>
</dbReference>
<dbReference type="GO" id="GO:0000981">
    <property type="term" value="F:DNA-binding transcription factor activity, RNA polymerase II-specific"/>
    <property type="evidence" value="ECO:0007669"/>
    <property type="project" value="TreeGrafter"/>
</dbReference>
<dbReference type="Proteomes" id="UP000625711">
    <property type="component" value="Unassembled WGS sequence"/>
</dbReference>
<sequence length="207" mass="24650">MVESSVINVTRPTNWRVLYSLIKNTNAARPNCLSANCLSKFAMNEKGWYECLQCQKVYKVRSTVLRHIRLECNKLPSYSCYVCKKLYRRKEGLMQHFSTIRHKKLSADKIRIHLTSTERMKPYYCNDCKKSYRTKNSLSQHYIYECAFKNHYCMACHKSYKTKKSLKRHFTYECGKMASFKCDYCPYVCKRTDNLKKHTLSKHLHCV</sequence>
<proteinExistence type="predicted"/>
<dbReference type="SMART" id="SM00355">
    <property type="entry name" value="ZnF_C2H2"/>
    <property type="match status" value="5"/>
</dbReference>
<reference evidence="7" key="1">
    <citation type="submission" date="2020-08" db="EMBL/GenBank/DDBJ databases">
        <title>Genome sequencing and assembly of the red palm weevil Rhynchophorus ferrugineus.</title>
        <authorList>
            <person name="Dias G.B."/>
            <person name="Bergman C.M."/>
            <person name="Manee M."/>
        </authorList>
    </citation>
    <scope>NUCLEOTIDE SEQUENCE</scope>
    <source>
        <strain evidence="7">AA-2017</strain>
        <tissue evidence="7">Whole larva</tissue>
    </source>
</reference>
<feature type="domain" description="C2H2-type" evidence="6">
    <location>
        <begin position="49"/>
        <end position="76"/>
    </location>
</feature>
<keyword evidence="4" id="KW-0862">Zinc</keyword>
<evidence type="ECO:0000256" key="5">
    <source>
        <dbReference type="PROSITE-ProRule" id="PRU00042"/>
    </source>
</evidence>
<evidence type="ECO:0000256" key="2">
    <source>
        <dbReference type="ARBA" id="ARBA00022737"/>
    </source>
</evidence>
<feature type="domain" description="C2H2-type" evidence="6">
    <location>
        <begin position="123"/>
        <end position="141"/>
    </location>
</feature>
<dbReference type="PROSITE" id="PS50157">
    <property type="entry name" value="ZINC_FINGER_C2H2_2"/>
    <property type="match status" value="2"/>
</dbReference>
<dbReference type="AlphaFoldDB" id="A0A834MN27"/>
<dbReference type="Pfam" id="PF00096">
    <property type="entry name" value="zf-C2H2"/>
    <property type="match status" value="3"/>
</dbReference>
<dbReference type="InterPro" id="IPR013087">
    <property type="entry name" value="Znf_C2H2_type"/>
</dbReference>
<dbReference type="GO" id="GO:0008270">
    <property type="term" value="F:zinc ion binding"/>
    <property type="evidence" value="ECO:0007669"/>
    <property type="project" value="UniProtKB-KW"/>
</dbReference>
<evidence type="ECO:0000256" key="1">
    <source>
        <dbReference type="ARBA" id="ARBA00022723"/>
    </source>
</evidence>
<dbReference type="InterPro" id="IPR036236">
    <property type="entry name" value="Znf_C2H2_sf"/>
</dbReference>
<protein>
    <recommendedName>
        <fullName evidence="6">C2H2-type domain-containing protein</fullName>
    </recommendedName>
</protein>
<keyword evidence="8" id="KW-1185">Reference proteome</keyword>
<dbReference type="EMBL" id="JAACXV010000063">
    <property type="protein sequence ID" value="KAF7284984.1"/>
    <property type="molecule type" value="Genomic_DNA"/>
</dbReference>
<dbReference type="PROSITE" id="PS00028">
    <property type="entry name" value="ZINC_FINGER_C2H2_1"/>
    <property type="match status" value="2"/>
</dbReference>
<dbReference type="GO" id="GO:0000977">
    <property type="term" value="F:RNA polymerase II transcription regulatory region sequence-specific DNA binding"/>
    <property type="evidence" value="ECO:0007669"/>
    <property type="project" value="TreeGrafter"/>
</dbReference>
<comment type="caution">
    <text evidence="7">The sequence shown here is derived from an EMBL/GenBank/DDBJ whole genome shotgun (WGS) entry which is preliminary data.</text>
</comment>
<keyword evidence="1" id="KW-0479">Metal-binding</keyword>
<accession>A0A834MN27</accession>
<evidence type="ECO:0000313" key="8">
    <source>
        <dbReference type="Proteomes" id="UP000625711"/>
    </source>
</evidence>
<dbReference type="SUPFAM" id="SSF57667">
    <property type="entry name" value="beta-beta-alpha zinc fingers"/>
    <property type="match status" value="2"/>
</dbReference>
<evidence type="ECO:0000256" key="4">
    <source>
        <dbReference type="ARBA" id="ARBA00022833"/>
    </source>
</evidence>
<dbReference type="Gene3D" id="3.30.160.60">
    <property type="entry name" value="Classic Zinc Finger"/>
    <property type="match status" value="3"/>
</dbReference>
<evidence type="ECO:0000259" key="6">
    <source>
        <dbReference type="PROSITE" id="PS50157"/>
    </source>
</evidence>
<gene>
    <name evidence="7" type="ORF">GWI33_012765</name>
</gene>
<organism evidence="7 8">
    <name type="scientific">Rhynchophorus ferrugineus</name>
    <name type="common">Red palm weevil</name>
    <name type="synonym">Curculio ferrugineus</name>
    <dbReference type="NCBI Taxonomy" id="354439"/>
    <lineage>
        <taxon>Eukaryota</taxon>
        <taxon>Metazoa</taxon>
        <taxon>Ecdysozoa</taxon>
        <taxon>Arthropoda</taxon>
        <taxon>Hexapoda</taxon>
        <taxon>Insecta</taxon>
        <taxon>Pterygota</taxon>
        <taxon>Neoptera</taxon>
        <taxon>Endopterygota</taxon>
        <taxon>Coleoptera</taxon>
        <taxon>Polyphaga</taxon>
        <taxon>Cucujiformia</taxon>
        <taxon>Curculionidae</taxon>
        <taxon>Dryophthorinae</taxon>
        <taxon>Rhynchophorus</taxon>
    </lineage>
</organism>
<dbReference type="PANTHER" id="PTHR24379:SF127">
    <property type="entry name" value="BLOODY FINGERS-RELATED"/>
    <property type="match status" value="1"/>
</dbReference>